<evidence type="ECO:0000313" key="9">
    <source>
        <dbReference type="EMBL" id="SUZ81288.1"/>
    </source>
</evidence>
<evidence type="ECO:0000256" key="1">
    <source>
        <dbReference type="ARBA" id="ARBA00022629"/>
    </source>
</evidence>
<dbReference type="GO" id="GO:0004856">
    <property type="term" value="F:D-xylulokinase activity"/>
    <property type="evidence" value="ECO:0007669"/>
    <property type="project" value="InterPro"/>
</dbReference>
<keyword evidence="4" id="KW-0418">Kinase</keyword>
<dbReference type="GO" id="GO:0042732">
    <property type="term" value="P:D-xylose metabolic process"/>
    <property type="evidence" value="ECO:0007669"/>
    <property type="project" value="UniProtKB-KW"/>
</dbReference>
<keyword evidence="2" id="KW-0808">Transferase</keyword>
<dbReference type="PANTHER" id="PTHR43095:SF5">
    <property type="entry name" value="XYLULOSE KINASE"/>
    <property type="match status" value="1"/>
</dbReference>
<dbReference type="PANTHER" id="PTHR43095">
    <property type="entry name" value="SUGAR KINASE"/>
    <property type="match status" value="1"/>
</dbReference>
<dbReference type="InterPro" id="IPR043129">
    <property type="entry name" value="ATPase_NBD"/>
</dbReference>
<protein>
    <recommendedName>
        <fullName evidence="10">Xylulokinase</fullName>
    </recommendedName>
</protein>
<feature type="domain" description="Carbohydrate kinase FGGY N-terminal" evidence="7">
    <location>
        <begin position="6"/>
        <end position="247"/>
    </location>
</feature>
<keyword evidence="1" id="KW-0859">Xylose metabolism</keyword>
<keyword evidence="3" id="KW-0547">Nucleotide-binding</keyword>
<dbReference type="InterPro" id="IPR006000">
    <property type="entry name" value="Xylulokinase"/>
</dbReference>
<organism evidence="9">
    <name type="scientific">marine metagenome</name>
    <dbReference type="NCBI Taxonomy" id="408172"/>
    <lineage>
        <taxon>unclassified sequences</taxon>
        <taxon>metagenomes</taxon>
        <taxon>ecological metagenomes</taxon>
    </lineage>
</organism>
<feature type="domain" description="Carbohydrate kinase FGGY C-terminal" evidence="8">
    <location>
        <begin position="257"/>
        <end position="440"/>
    </location>
</feature>
<dbReference type="EMBL" id="UINC01001461">
    <property type="protein sequence ID" value="SUZ81288.1"/>
    <property type="molecule type" value="Genomic_DNA"/>
</dbReference>
<gene>
    <name evidence="9" type="ORF">METZ01_LOCUS34142</name>
</gene>
<evidence type="ECO:0000256" key="3">
    <source>
        <dbReference type="ARBA" id="ARBA00022741"/>
    </source>
</evidence>
<sequence>MTQPTLIGIDIGTSSIKVVAIDFNGEVLAVINRPISLDVPRPGWSEQNPEDWWSATCVAIRQLLVNIEMPEVFGIGLSGQMHSLVALGANQQVLRPAILWNDVRTKVEANSIREIVGDDALRRFTGNPSLEGFTATKLMWMRSNEPELFDRLTHVLMPKDYIRFRLTDEIASDPSDASGTLLFDVAQSCWSDEMLLSLAIDSELLPTIVESSEIVGSVTRQAADQTGLKEGIPVITGGADNAMAAVGGGVHSPGGLLISLGTSGTVVAPTKSAEADPEMRIHVMRHVIPDTWYLMGVVLSAGAALDWWRRISGCADFDQLVREAGPAKVGSGGVTFLPYLTGERTPHADANARGVFFGIHSGTERAHMTRAVMEGVSFALNDSLQLIENFDVNISEAIAVGGGVNSSMWLQMLSDVMNLPLHTLVPSEGAPLGAAMLASVGTGIFDNVSDVAGAWLTNFSIVTPEVSLQQAYDDAYGRYRSLYPALEKIFSDQTFHATSSR</sequence>
<reference evidence="9" key="1">
    <citation type="submission" date="2018-05" db="EMBL/GenBank/DDBJ databases">
        <authorList>
            <person name="Lanie J.A."/>
            <person name="Ng W.-L."/>
            <person name="Kazmierczak K.M."/>
            <person name="Andrzejewski T.M."/>
            <person name="Davidsen T.M."/>
            <person name="Wayne K.J."/>
            <person name="Tettelin H."/>
            <person name="Glass J.I."/>
            <person name="Rusch D."/>
            <person name="Podicherti R."/>
            <person name="Tsui H.-C.T."/>
            <person name="Winkler M.E."/>
        </authorList>
    </citation>
    <scope>NUCLEOTIDE SEQUENCE</scope>
</reference>
<dbReference type="InterPro" id="IPR018483">
    <property type="entry name" value="Carb_kinase_FGGY_CS"/>
</dbReference>
<proteinExistence type="inferred from homology"/>
<evidence type="ECO:0000256" key="5">
    <source>
        <dbReference type="ARBA" id="ARBA00022840"/>
    </source>
</evidence>
<dbReference type="Pfam" id="PF00370">
    <property type="entry name" value="FGGY_N"/>
    <property type="match status" value="1"/>
</dbReference>
<dbReference type="InterPro" id="IPR018484">
    <property type="entry name" value="FGGY_N"/>
</dbReference>
<evidence type="ECO:0000259" key="8">
    <source>
        <dbReference type="Pfam" id="PF02782"/>
    </source>
</evidence>
<dbReference type="NCBIfam" id="TIGR01312">
    <property type="entry name" value="XylB"/>
    <property type="match status" value="1"/>
</dbReference>
<dbReference type="Gene3D" id="3.30.420.40">
    <property type="match status" value="2"/>
</dbReference>
<dbReference type="InterPro" id="IPR050406">
    <property type="entry name" value="FGGY_Carb_Kinase"/>
</dbReference>
<dbReference type="AlphaFoldDB" id="A0A381QRD2"/>
<dbReference type="SUPFAM" id="SSF53067">
    <property type="entry name" value="Actin-like ATPase domain"/>
    <property type="match status" value="2"/>
</dbReference>
<dbReference type="PROSITE" id="PS00445">
    <property type="entry name" value="FGGY_KINASES_2"/>
    <property type="match status" value="1"/>
</dbReference>
<dbReference type="PIRSF" id="PIRSF000538">
    <property type="entry name" value="GlpK"/>
    <property type="match status" value="1"/>
</dbReference>
<dbReference type="CDD" id="cd07808">
    <property type="entry name" value="ASKHA_NBD_FGGY_EcXK-like"/>
    <property type="match status" value="1"/>
</dbReference>
<keyword evidence="5" id="KW-0067">ATP-binding</keyword>
<name>A0A381QRD2_9ZZZZ</name>
<evidence type="ECO:0008006" key="10">
    <source>
        <dbReference type="Google" id="ProtNLM"/>
    </source>
</evidence>
<dbReference type="InterPro" id="IPR018485">
    <property type="entry name" value="FGGY_C"/>
</dbReference>
<evidence type="ECO:0000256" key="2">
    <source>
        <dbReference type="ARBA" id="ARBA00022679"/>
    </source>
</evidence>
<accession>A0A381QRD2</accession>
<dbReference type="GO" id="GO:0005997">
    <property type="term" value="P:xylulose metabolic process"/>
    <property type="evidence" value="ECO:0007669"/>
    <property type="project" value="InterPro"/>
</dbReference>
<dbReference type="GO" id="GO:0005524">
    <property type="term" value="F:ATP binding"/>
    <property type="evidence" value="ECO:0007669"/>
    <property type="project" value="UniProtKB-KW"/>
</dbReference>
<evidence type="ECO:0000256" key="6">
    <source>
        <dbReference type="ARBA" id="ARBA00023277"/>
    </source>
</evidence>
<evidence type="ECO:0000256" key="4">
    <source>
        <dbReference type="ARBA" id="ARBA00022777"/>
    </source>
</evidence>
<dbReference type="HAMAP" id="MF_02220">
    <property type="entry name" value="XylB"/>
    <property type="match status" value="1"/>
</dbReference>
<dbReference type="InterPro" id="IPR000577">
    <property type="entry name" value="Carb_kinase_FGGY"/>
</dbReference>
<evidence type="ECO:0000259" key="7">
    <source>
        <dbReference type="Pfam" id="PF00370"/>
    </source>
</evidence>
<dbReference type="Pfam" id="PF02782">
    <property type="entry name" value="FGGY_C"/>
    <property type="match status" value="1"/>
</dbReference>
<keyword evidence="6" id="KW-0119">Carbohydrate metabolism</keyword>